<dbReference type="PANTHER" id="PTHR33702:SF16">
    <property type="match status" value="1"/>
</dbReference>
<accession>A0AAE1VMI8</accession>
<reference evidence="1" key="1">
    <citation type="submission" date="2023-12" db="EMBL/GenBank/DDBJ databases">
        <title>Genome assembly of Anisodus tanguticus.</title>
        <authorList>
            <person name="Wang Y.-J."/>
        </authorList>
    </citation>
    <scope>NUCLEOTIDE SEQUENCE</scope>
    <source>
        <strain evidence="1">KB-2021</strain>
        <tissue evidence="1">Leaf</tissue>
    </source>
</reference>
<protein>
    <submittedName>
        <fullName evidence="1">Uncharacterized protein</fullName>
    </submittedName>
</protein>
<comment type="caution">
    <text evidence="1">The sequence shown here is derived from an EMBL/GenBank/DDBJ whole genome shotgun (WGS) entry which is preliminary data.</text>
</comment>
<sequence>MELIPKIFLGDLNKKWRSRRRNHSLDGARRKKMNVTRFGGKRAIWRIKALPKLKLNMFSTSKLWRKFKNAYVNMMLNLSRNVSYLNNGNVFGGKRIPKARQVEVSYTNNVFENRLMYEIYKSLVPSMELHPSR</sequence>
<evidence type="ECO:0000313" key="2">
    <source>
        <dbReference type="Proteomes" id="UP001291623"/>
    </source>
</evidence>
<dbReference type="PANTHER" id="PTHR33702">
    <property type="entry name" value="BNAA09G40010D PROTEIN"/>
    <property type="match status" value="1"/>
</dbReference>
<dbReference type="Proteomes" id="UP001291623">
    <property type="component" value="Unassembled WGS sequence"/>
</dbReference>
<gene>
    <name evidence="1" type="ORF">RND71_014204</name>
</gene>
<evidence type="ECO:0000313" key="1">
    <source>
        <dbReference type="EMBL" id="KAK4366324.1"/>
    </source>
</evidence>
<keyword evidence="2" id="KW-1185">Reference proteome</keyword>
<organism evidence="1 2">
    <name type="scientific">Anisodus tanguticus</name>
    <dbReference type="NCBI Taxonomy" id="243964"/>
    <lineage>
        <taxon>Eukaryota</taxon>
        <taxon>Viridiplantae</taxon>
        <taxon>Streptophyta</taxon>
        <taxon>Embryophyta</taxon>
        <taxon>Tracheophyta</taxon>
        <taxon>Spermatophyta</taxon>
        <taxon>Magnoliopsida</taxon>
        <taxon>eudicotyledons</taxon>
        <taxon>Gunneridae</taxon>
        <taxon>Pentapetalae</taxon>
        <taxon>asterids</taxon>
        <taxon>lamiids</taxon>
        <taxon>Solanales</taxon>
        <taxon>Solanaceae</taxon>
        <taxon>Solanoideae</taxon>
        <taxon>Hyoscyameae</taxon>
        <taxon>Anisodus</taxon>
    </lineage>
</organism>
<proteinExistence type="predicted"/>
<dbReference type="AlphaFoldDB" id="A0AAE1VMI8"/>
<name>A0AAE1VMI8_9SOLA</name>
<dbReference type="EMBL" id="JAVYJV010000007">
    <property type="protein sequence ID" value="KAK4366324.1"/>
    <property type="molecule type" value="Genomic_DNA"/>
</dbReference>